<gene>
    <name evidence="1" type="ORF">BGW38_009815</name>
</gene>
<dbReference type="OrthoDB" id="2446503at2759"/>
<feature type="non-terminal residue" evidence="1">
    <location>
        <position position="257"/>
    </location>
</feature>
<dbReference type="Proteomes" id="UP000780801">
    <property type="component" value="Unassembled WGS sequence"/>
</dbReference>
<sequence length="257" mass="29295">AWQKSFRIDDDTRRRLAEKLATNGWRLCGRDSTSGICVGQTDLCCAQLAAQKNAEDNGPIIVASGDSDYLAHDNIILLRQNARRRTEYRQFTQHEVIATLNNNRPQPRRCTKKNRYREDKYPLLNTDIWKVLALVCQNDYSPNIKGYGPKKNWATLGQLWGRKGVDTPQALLAAYEEEMKRKYKGEPVVVPDFASSARVFLDRTETLLETSSTPPEAFSHHDQVLQIMSLYGRAMTTLNQAFSKDNSHPPHCLQPPF</sequence>
<dbReference type="AlphaFoldDB" id="A0A9P6F2Y5"/>
<protein>
    <submittedName>
        <fullName evidence="1">Uncharacterized protein</fullName>
    </submittedName>
</protein>
<feature type="non-terminal residue" evidence="1">
    <location>
        <position position="1"/>
    </location>
</feature>
<name>A0A9P6F2Y5_9FUNG</name>
<evidence type="ECO:0000313" key="2">
    <source>
        <dbReference type="Proteomes" id="UP000780801"/>
    </source>
</evidence>
<evidence type="ECO:0000313" key="1">
    <source>
        <dbReference type="EMBL" id="KAF9541731.1"/>
    </source>
</evidence>
<comment type="caution">
    <text evidence="1">The sequence shown here is derived from an EMBL/GenBank/DDBJ whole genome shotgun (WGS) entry which is preliminary data.</text>
</comment>
<dbReference type="EMBL" id="JAABOA010007467">
    <property type="protein sequence ID" value="KAF9541731.1"/>
    <property type="molecule type" value="Genomic_DNA"/>
</dbReference>
<keyword evidence="2" id="KW-1185">Reference proteome</keyword>
<proteinExistence type="predicted"/>
<accession>A0A9P6F2Y5</accession>
<reference evidence="1" key="1">
    <citation type="journal article" date="2020" name="Fungal Divers.">
        <title>Resolving the Mortierellaceae phylogeny through synthesis of multi-gene phylogenetics and phylogenomics.</title>
        <authorList>
            <person name="Vandepol N."/>
            <person name="Liber J."/>
            <person name="Desiro A."/>
            <person name="Na H."/>
            <person name="Kennedy M."/>
            <person name="Barry K."/>
            <person name="Grigoriev I.V."/>
            <person name="Miller A.N."/>
            <person name="O'Donnell K."/>
            <person name="Stajich J.E."/>
            <person name="Bonito G."/>
        </authorList>
    </citation>
    <scope>NUCLEOTIDE SEQUENCE</scope>
    <source>
        <strain evidence="1">KOD1015</strain>
    </source>
</reference>
<organism evidence="1 2">
    <name type="scientific">Lunasporangiospora selenospora</name>
    <dbReference type="NCBI Taxonomy" id="979761"/>
    <lineage>
        <taxon>Eukaryota</taxon>
        <taxon>Fungi</taxon>
        <taxon>Fungi incertae sedis</taxon>
        <taxon>Mucoromycota</taxon>
        <taxon>Mortierellomycotina</taxon>
        <taxon>Mortierellomycetes</taxon>
        <taxon>Mortierellales</taxon>
        <taxon>Mortierellaceae</taxon>
        <taxon>Lunasporangiospora</taxon>
    </lineage>
</organism>